<dbReference type="InterPro" id="IPR020094">
    <property type="entry name" value="TruA/RsuA/RluB/E/F_N"/>
</dbReference>
<comment type="subunit">
    <text evidence="4">Homodimer.</text>
</comment>
<protein>
    <recommendedName>
        <fullName evidence="4">tRNA pseudouridine synthase A</fullName>
        <ecNumber evidence="4">5.4.99.12</ecNumber>
    </recommendedName>
    <alternativeName>
        <fullName evidence="4">tRNA pseudouridine(38-40) synthase</fullName>
    </alternativeName>
    <alternativeName>
        <fullName evidence="4">tRNA pseudouridylate synthase I</fullName>
    </alternativeName>
    <alternativeName>
        <fullName evidence="4">tRNA-uridine isomerase I</fullName>
    </alternativeName>
</protein>
<feature type="active site" description="Nucleophile" evidence="4 5">
    <location>
        <position position="52"/>
    </location>
</feature>
<dbReference type="EMBL" id="SLXV01000015">
    <property type="protein sequence ID" value="TCP68833.1"/>
    <property type="molecule type" value="Genomic_DNA"/>
</dbReference>
<dbReference type="PANTHER" id="PTHR11142">
    <property type="entry name" value="PSEUDOURIDYLATE SYNTHASE"/>
    <property type="match status" value="1"/>
</dbReference>
<dbReference type="InterPro" id="IPR020103">
    <property type="entry name" value="PsdUridine_synth_cat_dom_sf"/>
</dbReference>
<comment type="caution">
    <text evidence="4">Lacks conserved residue(s) required for the propagation of feature annotation.</text>
</comment>
<comment type="catalytic activity">
    <reaction evidence="4 7">
        <text>uridine(38/39/40) in tRNA = pseudouridine(38/39/40) in tRNA</text>
        <dbReference type="Rhea" id="RHEA:22376"/>
        <dbReference type="Rhea" id="RHEA-COMP:10085"/>
        <dbReference type="Rhea" id="RHEA-COMP:10087"/>
        <dbReference type="ChEBI" id="CHEBI:65314"/>
        <dbReference type="ChEBI" id="CHEBI:65315"/>
        <dbReference type="EC" id="5.4.99.12"/>
    </reaction>
</comment>
<keyword evidence="3 4" id="KW-0413">Isomerase</keyword>
<proteinExistence type="inferred from homology"/>
<dbReference type="InterPro" id="IPR020097">
    <property type="entry name" value="PsdUridine_synth_TruA_a/b_dom"/>
</dbReference>
<dbReference type="OrthoDB" id="9811823at2"/>
<feature type="domain" description="Pseudouridine synthase I TruA alpha/beta" evidence="8">
    <location>
        <begin position="7"/>
        <end position="101"/>
    </location>
</feature>
<evidence type="ECO:0000256" key="5">
    <source>
        <dbReference type="PIRSR" id="PIRSR001430-1"/>
    </source>
</evidence>
<evidence type="ECO:0000256" key="6">
    <source>
        <dbReference type="PIRSR" id="PIRSR001430-2"/>
    </source>
</evidence>
<dbReference type="FunFam" id="3.30.70.580:FF:000001">
    <property type="entry name" value="tRNA pseudouridine synthase A"/>
    <property type="match status" value="1"/>
</dbReference>
<evidence type="ECO:0000256" key="1">
    <source>
        <dbReference type="ARBA" id="ARBA00009375"/>
    </source>
</evidence>
<dbReference type="InterPro" id="IPR020095">
    <property type="entry name" value="PsdUridine_synth_TruA_C"/>
</dbReference>
<dbReference type="SUPFAM" id="SSF55120">
    <property type="entry name" value="Pseudouridine synthase"/>
    <property type="match status" value="1"/>
</dbReference>
<dbReference type="Pfam" id="PF01416">
    <property type="entry name" value="PseudoU_synth_1"/>
    <property type="match status" value="2"/>
</dbReference>
<dbReference type="HAMAP" id="MF_00171">
    <property type="entry name" value="TruA"/>
    <property type="match status" value="1"/>
</dbReference>
<dbReference type="RefSeq" id="WP_131848683.1">
    <property type="nucleotide sequence ID" value="NZ_SLXV01000015.1"/>
</dbReference>
<keyword evidence="10" id="KW-1185">Reference proteome</keyword>
<organism evidence="9 10">
    <name type="scientific">Baia soyae</name>
    <dbReference type="NCBI Taxonomy" id="1544746"/>
    <lineage>
        <taxon>Bacteria</taxon>
        <taxon>Bacillati</taxon>
        <taxon>Bacillota</taxon>
        <taxon>Bacilli</taxon>
        <taxon>Bacillales</taxon>
        <taxon>Thermoactinomycetaceae</taxon>
        <taxon>Baia</taxon>
    </lineage>
</organism>
<accession>A0A4R2RYX9</accession>
<evidence type="ECO:0000313" key="9">
    <source>
        <dbReference type="EMBL" id="TCP68833.1"/>
    </source>
</evidence>
<evidence type="ECO:0000313" key="10">
    <source>
        <dbReference type="Proteomes" id="UP000294746"/>
    </source>
</evidence>
<reference evidence="9 10" key="1">
    <citation type="submission" date="2019-03" db="EMBL/GenBank/DDBJ databases">
        <title>Genomic Encyclopedia of Type Strains, Phase IV (KMG-IV): sequencing the most valuable type-strain genomes for metagenomic binning, comparative biology and taxonomic classification.</title>
        <authorList>
            <person name="Goeker M."/>
        </authorList>
    </citation>
    <scope>NUCLEOTIDE SEQUENCE [LARGE SCALE GENOMIC DNA]</scope>
    <source>
        <strain evidence="9 10">DSM 46831</strain>
    </source>
</reference>
<dbReference type="NCBIfam" id="TIGR00071">
    <property type="entry name" value="hisT_truA"/>
    <property type="match status" value="1"/>
</dbReference>
<dbReference type="Gene3D" id="3.30.70.580">
    <property type="entry name" value="Pseudouridine synthase I, catalytic domain, N-terminal subdomain"/>
    <property type="match status" value="1"/>
</dbReference>
<dbReference type="CDD" id="cd02570">
    <property type="entry name" value="PseudoU_synth_EcTruA"/>
    <property type="match status" value="1"/>
</dbReference>
<keyword evidence="2 4" id="KW-0819">tRNA processing</keyword>
<feature type="domain" description="Pseudouridine synthase I TruA alpha/beta" evidence="8">
    <location>
        <begin position="143"/>
        <end position="245"/>
    </location>
</feature>
<dbReference type="PIRSF" id="PIRSF001430">
    <property type="entry name" value="tRNA_psdUrid_synth"/>
    <property type="match status" value="1"/>
</dbReference>
<comment type="caution">
    <text evidence="9">The sequence shown here is derived from an EMBL/GenBank/DDBJ whole genome shotgun (WGS) entry which is preliminary data.</text>
</comment>
<comment type="similarity">
    <text evidence="1 4 7">Belongs to the tRNA pseudouridine synthase TruA family.</text>
</comment>
<evidence type="ECO:0000256" key="2">
    <source>
        <dbReference type="ARBA" id="ARBA00022694"/>
    </source>
</evidence>
<dbReference type="InterPro" id="IPR001406">
    <property type="entry name" value="PsdUridine_synth_TruA"/>
</dbReference>
<evidence type="ECO:0000256" key="3">
    <source>
        <dbReference type="ARBA" id="ARBA00023235"/>
    </source>
</evidence>
<gene>
    <name evidence="4" type="primary">truA</name>
    <name evidence="9" type="ORF">EDD57_11573</name>
</gene>
<dbReference type="Proteomes" id="UP000294746">
    <property type="component" value="Unassembled WGS sequence"/>
</dbReference>
<dbReference type="PANTHER" id="PTHR11142:SF0">
    <property type="entry name" value="TRNA PSEUDOURIDINE SYNTHASE-LIKE 1"/>
    <property type="match status" value="1"/>
</dbReference>
<sequence>MKNIQLIISYDGTDYAGYQRQPEQRTVQGTLEETLKRLTGEEIHIHGSGRTDAGVHAWGQVCHFETASPIPGEKYTYILRKMLPRDLIVRSSQEVSMDFHSRKSAHWKTYRYSIDTNRVPNVFARRFQTHDPRSLDPILMQEAANYLVGTHVFTSLCSTKTVAPDHQRTIYRCMIHEDQGIVSIEVSGSGFLYNMVRIIAGTLVEVGRGERDPHSIPALLSACDRRLAGPTYPPEGLALIEVGYEPLEV</sequence>
<dbReference type="AlphaFoldDB" id="A0A4R2RYX9"/>
<evidence type="ECO:0000256" key="4">
    <source>
        <dbReference type="HAMAP-Rule" id="MF_00171"/>
    </source>
</evidence>
<dbReference type="GO" id="GO:0031119">
    <property type="term" value="P:tRNA pseudouridine synthesis"/>
    <property type="evidence" value="ECO:0007669"/>
    <property type="project" value="UniProtKB-UniRule"/>
</dbReference>
<dbReference type="Gene3D" id="3.30.70.660">
    <property type="entry name" value="Pseudouridine synthase I, catalytic domain, C-terminal subdomain"/>
    <property type="match status" value="1"/>
</dbReference>
<comment type="function">
    <text evidence="4">Formation of pseudouridine at positions 38, 39 and 40 in the anticodon stem and loop of transfer RNAs.</text>
</comment>
<dbReference type="GO" id="GO:0160147">
    <property type="term" value="F:tRNA pseudouridine(38-40) synthase activity"/>
    <property type="evidence" value="ECO:0007669"/>
    <property type="project" value="UniProtKB-EC"/>
</dbReference>
<dbReference type="EC" id="5.4.99.12" evidence="4"/>
<dbReference type="GO" id="GO:0003723">
    <property type="term" value="F:RNA binding"/>
    <property type="evidence" value="ECO:0007669"/>
    <property type="project" value="InterPro"/>
</dbReference>
<feature type="binding site" evidence="4 6">
    <location>
        <position position="110"/>
    </location>
    <ligand>
        <name>substrate</name>
    </ligand>
</feature>
<evidence type="ECO:0000256" key="7">
    <source>
        <dbReference type="RuleBase" id="RU003792"/>
    </source>
</evidence>
<name>A0A4R2RYX9_9BACL</name>
<evidence type="ECO:0000259" key="8">
    <source>
        <dbReference type="Pfam" id="PF01416"/>
    </source>
</evidence>